<dbReference type="AlphaFoldDB" id="A0A4V1KSB2"/>
<dbReference type="InterPro" id="IPR012657">
    <property type="entry name" value="23S_rRNA-intervening_sequence"/>
</dbReference>
<comment type="caution">
    <text evidence="1">The sequence shown here is derived from an EMBL/GenBank/DDBJ whole genome shotgun (WGS) entry which is preliminary data.</text>
</comment>
<dbReference type="EMBL" id="QOVL01000009">
    <property type="protein sequence ID" value="RXG29190.1"/>
    <property type="molecule type" value="Genomic_DNA"/>
</dbReference>
<evidence type="ECO:0000313" key="1">
    <source>
        <dbReference type="EMBL" id="RXG29190.1"/>
    </source>
</evidence>
<evidence type="ECO:0000313" key="2">
    <source>
        <dbReference type="Proteomes" id="UP000290608"/>
    </source>
</evidence>
<dbReference type="SUPFAM" id="SSF158446">
    <property type="entry name" value="IVS-encoded protein-like"/>
    <property type="match status" value="1"/>
</dbReference>
<gene>
    <name evidence="1" type="ORF">DSL99_2128</name>
</gene>
<proteinExistence type="predicted"/>
<sequence length="46" mass="5471">MDNIAEGFERNSNLELRQFLSIAKDAAEARRSQLYVYDWRFTEQTS</sequence>
<dbReference type="Gene3D" id="1.20.1440.60">
    <property type="entry name" value="23S rRNA-intervening sequence"/>
    <property type="match status" value="1"/>
</dbReference>
<reference evidence="1 2" key="1">
    <citation type="submission" date="2018-07" db="EMBL/GenBank/DDBJ databases">
        <title>Leeuwenhoekiella genomics.</title>
        <authorList>
            <person name="Tahon G."/>
            <person name="Willems A."/>
        </authorList>
    </citation>
    <scope>NUCLEOTIDE SEQUENCE [LARGE SCALE GENOMIC DNA]</scope>
    <source>
        <strain evidence="1 2">LMG 1345</strain>
    </source>
</reference>
<dbReference type="RefSeq" id="WP_317041343.1">
    <property type="nucleotide sequence ID" value="NZ_JBALUR010000023.1"/>
</dbReference>
<dbReference type="Proteomes" id="UP000290608">
    <property type="component" value="Unassembled WGS sequence"/>
</dbReference>
<dbReference type="NCBIfam" id="TIGR02436">
    <property type="entry name" value="four helix bundle protein"/>
    <property type="match status" value="1"/>
</dbReference>
<protein>
    <submittedName>
        <fullName evidence="1">Four helix bundle protein</fullName>
    </submittedName>
</protein>
<name>A0A4V1KSB2_9FLAO</name>
<organism evidence="1 2">
    <name type="scientific">Leeuwenhoekiella marinoflava</name>
    <dbReference type="NCBI Taxonomy" id="988"/>
    <lineage>
        <taxon>Bacteria</taxon>
        <taxon>Pseudomonadati</taxon>
        <taxon>Bacteroidota</taxon>
        <taxon>Flavobacteriia</taxon>
        <taxon>Flavobacteriales</taxon>
        <taxon>Flavobacteriaceae</taxon>
        <taxon>Leeuwenhoekiella</taxon>
    </lineage>
</organism>
<dbReference type="STRING" id="1122159.SAMN02745246_02265"/>
<dbReference type="InterPro" id="IPR036583">
    <property type="entry name" value="23S_rRNA_IVS_sf"/>
</dbReference>
<accession>A0A4V1KSB2</accession>